<sequence length="880" mass="97857">MSMIQHATTPALDFEIESTSERPQDASLKFAATGLEPQARDTWIESNTGARHLKHAIQNVSAKIAPVWPLKDYVAVNPFLGLADQPFLKARKILRTISNCETLMSLSYYQTKFQNGELNVPEIEAAVAQINEGFDLPHILVEEVLQQLKTVQDDSESDVTLNPERRFRSVAEIAGRYGTQDWPSMILEEISKHCAAHYDEGQATWMSPWKKLPLFQAWHEAAQQDLRFSLLGAAGFRKFVGALPHLPEAAIAILLQKLSVPQDLWEPFLHCQAQTIPGWSAWTKYKIEAAKKCGRDTHDFTDLMAIRLAYDVAVAEATDIQIDWSSYYGIASSPNTSAQTTADQEVIIRFALLRASEIAYQRKLVGALSSQSLTSNYDEAARTLSDPQCLAQMVFCIDVRSERYRRHLEQSSKAVQTFGFAGFFGVPMAYEALGDTTQTPQVPALLSPNLVIHEHLRDTNKHETTAAADRKRFRRLIRKSWKQFQTSAASCFGFVETSGLFYAWQLLRKSAGAKGKNSRFDGVRSRDKAKLGPDLSNLNQQGLPAAKQIELAESILRGIGLTHNFAKLVVFCGHGSTTQNNPLQAGLECGACCGHSGEPNARFAAALLNQPHVRTGLKERGIAVPDDTCFLAAQHDTTSDSVSYFDTDLLLETRQIDLQELAAHTSDATAKCQLERMPNLKAANIHDVLKRTEDWSEVRPEWGLAGNAAFIATPRSVTQGANLEGRAFLHSYDFRDDPGFGILEQIMTAPMVVAHWINMQYFASSVDNQHFGSGSKTIHNVVGQFGVFSGNGGDLTTGLPWQSLHDGDELHHEPLRLLSVIAAPRNAVAEVIQSNQVVEDLLINGWLNLIVIEHGEFYRHTTNQKWQKVETDLHELQITM</sequence>
<gene>
    <name evidence="6" type="primary">dabA</name>
    <name evidence="8" type="ORF">CA54_27290</name>
</gene>
<dbReference type="InterPro" id="IPR018752">
    <property type="entry name" value="DabA"/>
</dbReference>
<keyword evidence="3 6" id="KW-0479">Metal-binding</keyword>
<keyword evidence="5 6" id="KW-0472">Membrane</keyword>
<keyword evidence="9" id="KW-1185">Reference proteome</keyword>
<protein>
    <recommendedName>
        <fullName evidence="6">Probable inorganic carbon transporter subunit DabA</fullName>
    </recommendedName>
</protein>
<feature type="binding site" evidence="6">
    <location>
        <position position="589"/>
    </location>
    <ligand>
        <name>Zn(2+)</name>
        <dbReference type="ChEBI" id="CHEBI:29105"/>
    </ligand>
</feature>
<dbReference type="OrthoDB" id="9805101at2"/>
<evidence type="ECO:0000256" key="7">
    <source>
        <dbReference type="SAM" id="MobiDB-lite"/>
    </source>
</evidence>
<dbReference type="Proteomes" id="UP000320735">
    <property type="component" value="Unassembled WGS sequence"/>
</dbReference>
<comment type="caution">
    <text evidence="8">The sequence shown here is derived from an EMBL/GenBank/DDBJ whole genome shotgun (WGS) entry which is preliminary data.</text>
</comment>
<organism evidence="8 9">
    <name type="scientific">Symmachiella macrocystis</name>
    <dbReference type="NCBI Taxonomy" id="2527985"/>
    <lineage>
        <taxon>Bacteria</taxon>
        <taxon>Pseudomonadati</taxon>
        <taxon>Planctomycetota</taxon>
        <taxon>Planctomycetia</taxon>
        <taxon>Planctomycetales</taxon>
        <taxon>Planctomycetaceae</taxon>
        <taxon>Symmachiella</taxon>
    </lineage>
</organism>
<dbReference type="Pfam" id="PF10070">
    <property type="entry name" value="DabA"/>
    <property type="match status" value="1"/>
</dbReference>
<evidence type="ECO:0000256" key="3">
    <source>
        <dbReference type="ARBA" id="ARBA00022723"/>
    </source>
</evidence>
<comment type="similarity">
    <text evidence="6">Belongs to the inorganic carbon transporter (TC 9.A.2) DabA family.</text>
</comment>
<proteinExistence type="inferred from homology"/>
<evidence type="ECO:0000256" key="1">
    <source>
        <dbReference type="ARBA" id="ARBA00022448"/>
    </source>
</evidence>
<dbReference type="HAMAP" id="MF_01871">
    <property type="entry name" value="DabA"/>
    <property type="match status" value="1"/>
</dbReference>
<evidence type="ECO:0000256" key="6">
    <source>
        <dbReference type="HAMAP-Rule" id="MF_01871"/>
    </source>
</evidence>
<accession>A0A5C6BPA3</accession>
<comment type="cofactor">
    <cofactor evidence="6">
        <name>Zn(2+)</name>
        <dbReference type="ChEBI" id="CHEBI:29105"/>
    </cofactor>
</comment>
<comment type="subcellular location">
    <subcellularLocation>
        <location evidence="6">Cell membrane</location>
        <topology evidence="6">Peripheral membrane protein</topology>
    </subcellularLocation>
</comment>
<dbReference type="GO" id="GO:0005886">
    <property type="term" value="C:plasma membrane"/>
    <property type="evidence" value="ECO:0007669"/>
    <property type="project" value="UniProtKB-SubCell"/>
</dbReference>
<keyword evidence="4 6" id="KW-0862">Zinc</keyword>
<dbReference type="RefSeq" id="WP_146371146.1">
    <property type="nucleotide sequence ID" value="NZ_SJPP01000001.1"/>
</dbReference>
<feature type="binding site" evidence="6">
    <location>
        <position position="398"/>
    </location>
    <ligand>
        <name>Zn(2+)</name>
        <dbReference type="ChEBI" id="CHEBI:29105"/>
    </ligand>
</feature>
<evidence type="ECO:0000256" key="5">
    <source>
        <dbReference type="ARBA" id="ARBA00023136"/>
    </source>
</evidence>
<evidence type="ECO:0000256" key="2">
    <source>
        <dbReference type="ARBA" id="ARBA00022475"/>
    </source>
</evidence>
<evidence type="ECO:0000313" key="8">
    <source>
        <dbReference type="EMBL" id="TWU13888.1"/>
    </source>
</evidence>
<feature type="binding site" evidence="6">
    <location>
        <position position="396"/>
    </location>
    <ligand>
        <name>Zn(2+)</name>
        <dbReference type="ChEBI" id="CHEBI:29105"/>
    </ligand>
</feature>
<keyword evidence="2 6" id="KW-1003">Cell membrane</keyword>
<comment type="subunit">
    <text evidence="6">Forms a complex with DabB.</text>
</comment>
<feature type="region of interest" description="Disordered" evidence="7">
    <location>
        <begin position="517"/>
        <end position="536"/>
    </location>
</feature>
<feature type="binding site" evidence="6">
    <location>
        <position position="574"/>
    </location>
    <ligand>
        <name>Zn(2+)</name>
        <dbReference type="ChEBI" id="CHEBI:29105"/>
    </ligand>
</feature>
<evidence type="ECO:0000313" key="9">
    <source>
        <dbReference type="Proteomes" id="UP000320735"/>
    </source>
</evidence>
<dbReference type="PANTHER" id="PTHR38344">
    <property type="entry name" value="UPF0753 PROTEIN AQ_863"/>
    <property type="match status" value="1"/>
</dbReference>
<comment type="function">
    <text evidence="6">Part of an energy-coupled inorganic carbon pump.</text>
</comment>
<feature type="compositionally biased region" description="Basic and acidic residues" evidence="7">
    <location>
        <begin position="518"/>
        <end position="531"/>
    </location>
</feature>
<dbReference type="EMBL" id="SJPP01000001">
    <property type="protein sequence ID" value="TWU13888.1"/>
    <property type="molecule type" value="Genomic_DNA"/>
</dbReference>
<keyword evidence="1 6" id="KW-0813">Transport</keyword>
<dbReference type="GO" id="GO:0008270">
    <property type="term" value="F:zinc ion binding"/>
    <property type="evidence" value="ECO:0007669"/>
    <property type="project" value="UniProtKB-UniRule"/>
</dbReference>
<reference evidence="8 9" key="1">
    <citation type="submission" date="2019-02" db="EMBL/GenBank/DDBJ databases">
        <title>Deep-cultivation of Planctomycetes and their phenomic and genomic characterization uncovers novel biology.</title>
        <authorList>
            <person name="Wiegand S."/>
            <person name="Jogler M."/>
            <person name="Boedeker C."/>
            <person name="Pinto D."/>
            <person name="Vollmers J."/>
            <person name="Rivas-Marin E."/>
            <person name="Kohn T."/>
            <person name="Peeters S.H."/>
            <person name="Heuer A."/>
            <person name="Rast P."/>
            <person name="Oberbeckmann S."/>
            <person name="Bunk B."/>
            <person name="Jeske O."/>
            <person name="Meyerdierks A."/>
            <person name="Storesund J.E."/>
            <person name="Kallscheuer N."/>
            <person name="Luecker S."/>
            <person name="Lage O.M."/>
            <person name="Pohl T."/>
            <person name="Merkel B.J."/>
            <person name="Hornburger P."/>
            <person name="Mueller R.-W."/>
            <person name="Bruemmer F."/>
            <person name="Labrenz M."/>
            <person name="Spormann A.M."/>
            <person name="Op Den Camp H."/>
            <person name="Overmann J."/>
            <person name="Amann R."/>
            <person name="Jetten M.S.M."/>
            <person name="Mascher T."/>
            <person name="Medema M.H."/>
            <person name="Devos D.P."/>
            <person name="Kaster A.-K."/>
            <person name="Ovreas L."/>
            <person name="Rohde M."/>
            <person name="Galperin M.Y."/>
            <person name="Jogler C."/>
        </authorList>
    </citation>
    <scope>NUCLEOTIDE SEQUENCE [LARGE SCALE GENOMIC DNA]</scope>
    <source>
        <strain evidence="8 9">CA54</strain>
    </source>
</reference>
<evidence type="ECO:0000256" key="4">
    <source>
        <dbReference type="ARBA" id="ARBA00022833"/>
    </source>
</evidence>
<dbReference type="AlphaFoldDB" id="A0A5C6BPA3"/>
<dbReference type="PANTHER" id="PTHR38344:SF1">
    <property type="entry name" value="INORGANIC CARBON TRANSPORTER SUBUNIT DABA-RELATED"/>
    <property type="match status" value="1"/>
</dbReference>
<name>A0A5C6BPA3_9PLAN</name>